<evidence type="ECO:0000256" key="1">
    <source>
        <dbReference type="ARBA" id="ARBA00022527"/>
    </source>
</evidence>
<dbReference type="PANTHER" id="PTHR24363:SF0">
    <property type="entry name" value="SERINE_THREONINE KINASE LIKE DOMAIN CONTAINING 1"/>
    <property type="match status" value="1"/>
</dbReference>
<gene>
    <name evidence="11" type="primary">spkB_11</name>
    <name evidence="11" type="ORF">E5S67_02202</name>
</gene>
<evidence type="ECO:0000313" key="12">
    <source>
        <dbReference type="Proteomes" id="UP000702425"/>
    </source>
</evidence>
<keyword evidence="5 8" id="KW-0067">ATP-binding</keyword>
<evidence type="ECO:0000256" key="9">
    <source>
        <dbReference type="PROSITE-ProRule" id="PRU10141"/>
    </source>
</evidence>
<dbReference type="Pfam" id="PF00805">
    <property type="entry name" value="Pentapeptide"/>
    <property type="match status" value="2"/>
</dbReference>
<comment type="caution">
    <text evidence="11">The sequence shown here is derived from an EMBL/GenBank/DDBJ whole genome shotgun (WGS) entry which is preliminary data.</text>
</comment>
<dbReference type="EC" id="2.7.11.1" evidence="8"/>
<evidence type="ECO:0000256" key="4">
    <source>
        <dbReference type="ARBA" id="ARBA00022777"/>
    </source>
</evidence>
<comment type="catalytic activity">
    <reaction evidence="7 8">
        <text>L-seryl-[protein] + ATP = O-phospho-L-seryl-[protein] + ADP + H(+)</text>
        <dbReference type="Rhea" id="RHEA:17989"/>
        <dbReference type="Rhea" id="RHEA-COMP:9863"/>
        <dbReference type="Rhea" id="RHEA-COMP:11604"/>
        <dbReference type="ChEBI" id="CHEBI:15378"/>
        <dbReference type="ChEBI" id="CHEBI:29999"/>
        <dbReference type="ChEBI" id="CHEBI:30616"/>
        <dbReference type="ChEBI" id="CHEBI:83421"/>
        <dbReference type="ChEBI" id="CHEBI:456216"/>
        <dbReference type="EC" id="2.7.11.1"/>
    </reaction>
</comment>
<keyword evidence="2 8" id="KW-0808">Transferase</keyword>
<dbReference type="InterPro" id="IPR016252">
    <property type="entry name" value="Ser/Thr_kinase_SpkB"/>
</dbReference>
<dbReference type="NCBIfam" id="NF045510">
    <property type="entry name" value="4Cys_prefix_kin"/>
    <property type="match status" value="1"/>
</dbReference>
<dbReference type="CDD" id="cd14014">
    <property type="entry name" value="STKc_PknB_like"/>
    <property type="match status" value="1"/>
</dbReference>
<dbReference type="InterPro" id="IPR001646">
    <property type="entry name" value="5peptide_repeat"/>
</dbReference>
<dbReference type="GO" id="GO:0004674">
    <property type="term" value="F:protein serine/threonine kinase activity"/>
    <property type="evidence" value="ECO:0007669"/>
    <property type="project" value="UniProtKB-EC"/>
</dbReference>
<comment type="catalytic activity">
    <reaction evidence="6 8">
        <text>L-threonyl-[protein] + ATP = O-phospho-L-threonyl-[protein] + ADP + H(+)</text>
        <dbReference type="Rhea" id="RHEA:46608"/>
        <dbReference type="Rhea" id="RHEA-COMP:11060"/>
        <dbReference type="Rhea" id="RHEA-COMP:11605"/>
        <dbReference type="ChEBI" id="CHEBI:15378"/>
        <dbReference type="ChEBI" id="CHEBI:30013"/>
        <dbReference type="ChEBI" id="CHEBI:30616"/>
        <dbReference type="ChEBI" id="CHEBI:61977"/>
        <dbReference type="ChEBI" id="CHEBI:456216"/>
        <dbReference type="EC" id="2.7.11.1"/>
    </reaction>
</comment>
<keyword evidence="11" id="KW-0378">Hydrolase</keyword>
<dbReference type="InterPro" id="IPR000719">
    <property type="entry name" value="Prot_kinase_dom"/>
</dbReference>
<evidence type="ECO:0000256" key="8">
    <source>
        <dbReference type="PIRNR" id="PIRNR000647"/>
    </source>
</evidence>
<keyword evidence="3 8" id="KW-0547">Nucleotide-binding</keyword>
<feature type="binding site" evidence="9">
    <location>
        <position position="66"/>
    </location>
    <ligand>
        <name>ATP</name>
        <dbReference type="ChEBI" id="CHEBI:30616"/>
    </ligand>
</feature>
<dbReference type="EMBL" id="SRRZ01000032">
    <property type="protein sequence ID" value="NQE34476.1"/>
    <property type="molecule type" value="Genomic_DNA"/>
</dbReference>
<dbReference type="PIRSF" id="PIRSF000647">
    <property type="entry name" value="Ser/Thr_PK_SpkB"/>
    <property type="match status" value="1"/>
</dbReference>
<evidence type="ECO:0000256" key="2">
    <source>
        <dbReference type="ARBA" id="ARBA00022679"/>
    </source>
</evidence>
<dbReference type="Gene3D" id="2.160.20.80">
    <property type="entry name" value="E3 ubiquitin-protein ligase SopA"/>
    <property type="match status" value="1"/>
</dbReference>
<dbReference type="SMART" id="SM00220">
    <property type="entry name" value="S_TKc"/>
    <property type="match status" value="1"/>
</dbReference>
<accession>A0ABX2CW11</accession>
<dbReference type="PROSITE" id="PS50011">
    <property type="entry name" value="PROTEIN_KINASE_DOM"/>
    <property type="match status" value="1"/>
</dbReference>
<reference evidence="11 12" key="1">
    <citation type="journal article" date="2020" name="Sci. Rep.">
        <title>A novel cyanobacterial geosmin producer, revising GeoA distribution and dispersion patterns in Bacteria.</title>
        <authorList>
            <person name="Churro C."/>
            <person name="Semedo-Aguiar A.P."/>
            <person name="Silva A.D."/>
            <person name="Pereira-Leal J.B."/>
            <person name="Leite R.B."/>
        </authorList>
    </citation>
    <scope>NUCLEOTIDE SEQUENCE [LARGE SCALE GENOMIC DNA]</scope>
    <source>
        <strain evidence="11 12">IPMA8</strain>
    </source>
</reference>
<keyword evidence="12" id="KW-1185">Reference proteome</keyword>
<evidence type="ECO:0000256" key="7">
    <source>
        <dbReference type="ARBA" id="ARBA00048679"/>
    </source>
</evidence>
<evidence type="ECO:0000313" key="11">
    <source>
        <dbReference type="EMBL" id="NQE34476.1"/>
    </source>
</evidence>
<evidence type="ECO:0000256" key="3">
    <source>
        <dbReference type="ARBA" id="ARBA00022741"/>
    </source>
</evidence>
<organism evidence="11 12">
    <name type="scientific">Microcoleus asticus IPMA8</name>
    <dbReference type="NCBI Taxonomy" id="2563858"/>
    <lineage>
        <taxon>Bacteria</taxon>
        <taxon>Bacillati</taxon>
        <taxon>Cyanobacteriota</taxon>
        <taxon>Cyanophyceae</taxon>
        <taxon>Oscillatoriophycideae</taxon>
        <taxon>Oscillatoriales</taxon>
        <taxon>Microcoleaceae</taxon>
        <taxon>Microcoleus</taxon>
        <taxon>Microcoleus asticus</taxon>
    </lineage>
</organism>
<dbReference type="RefSeq" id="WP_172187084.1">
    <property type="nucleotide sequence ID" value="NZ_CAWPPK010000244.1"/>
</dbReference>
<dbReference type="PROSITE" id="PS00107">
    <property type="entry name" value="PROTEIN_KINASE_ATP"/>
    <property type="match status" value="1"/>
</dbReference>
<dbReference type="PANTHER" id="PTHR24363">
    <property type="entry name" value="SERINE/THREONINE PROTEIN KINASE"/>
    <property type="match status" value="1"/>
</dbReference>
<dbReference type="Gene3D" id="1.10.510.10">
    <property type="entry name" value="Transferase(Phosphotransferase) domain 1"/>
    <property type="match status" value="1"/>
</dbReference>
<dbReference type="Pfam" id="PF00069">
    <property type="entry name" value="Pkinase"/>
    <property type="match status" value="1"/>
</dbReference>
<dbReference type="GO" id="GO:0016787">
    <property type="term" value="F:hydrolase activity"/>
    <property type="evidence" value="ECO:0007669"/>
    <property type="project" value="UniProtKB-KW"/>
</dbReference>
<keyword evidence="4 8" id="KW-0418">Kinase</keyword>
<dbReference type="InterPro" id="IPR017441">
    <property type="entry name" value="Protein_kinase_ATP_BS"/>
</dbReference>
<evidence type="ECO:0000256" key="5">
    <source>
        <dbReference type="ARBA" id="ARBA00022840"/>
    </source>
</evidence>
<dbReference type="SUPFAM" id="SSF141571">
    <property type="entry name" value="Pentapeptide repeat-like"/>
    <property type="match status" value="1"/>
</dbReference>
<dbReference type="InterPro" id="IPR011009">
    <property type="entry name" value="Kinase-like_dom_sf"/>
</dbReference>
<keyword evidence="1 8" id="KW-0723">Serine/threonine-protein kinase</keyword>
<evidence type="ECO:0000259" key="10">
    <source>
        <dbReference type="PROSITE" id="PS50011"/>
    </source>
</evidence>
<comment type="similarity">
    <text evidence="8">Belongs to the protein kinase superfamily. Ser/Thr protein kinase family.</text>
</comment>
<name>A0ABX2CW11_9CYAN</name>
<sequence>MSYCVNPGCPHPQNPADSILQCQTCGARLLLRARYRVTEPLGQGGFGATFLAKDISLPGQPSCVVKQLRPSSSSPRVLEMARELFKREAKTLGQLGDHPQVPRLLDYFETEQQFYLVQEYVKGSTLKQEVKQSGRFNESDVKNFLLEILPVVQYIHSQGVIHRDIKPANIIRRVQDSHLVLIDFGAVKDQVSQTILLDPADQSANTKFSVGTFSFAPPEQMALRPIFASDIYAVGMTCLYLLTGKSPKDLDFDGVTGEIVWQPHVQVSPNFARILEKMLKPMVGHRFQSAADVLRALSGQFEDPTLMDGLATQFNGSSRTVEEPTIFNDAGSSWSPPQNKINQDLRSNQSRIGRTSFSQSGNTGMQPRVSRTLAESGRTFGTVGPSSDNLAGPKVTKAVVKWDTNSLRAAYFKGKRDFADCELSGLQLQKLQLAGGNFYQARLVKANLQAADLSGANLGHARLIKANLRDANLTEAYCSTANFEGADFRGADLTGAYLAKANLRGANLCGANLTNATVSEEQLAMAKTNWLTVKPDGKRSFGF</sequence>
<feature type="domain" description="Protein kinase" evidence="10">
    <location>
        <begin position="35"/>
        <end position="306"/>
    </location>
</feature>
<proteinExistence type="inferred from homology"/>
<dbReference type="Proteomes" id="UP000702425">
    <property type="component" value="Unassembled WGS sequence"/>
</dbReference>
<protein>
    <recommendedName>
        <fullName evidence="8">Serine/threonine-protein kinase B</fullName>
        <ecNumber evidence="8">2.7.11.1</ecNumber>
    </recommendedName>
</protein>
<dbReference type="SUPFAM" id="SSF56112">
    <property type="entry name" value="Protein kinase-like (PK-like)"/>
    <property type="match status" value="1"/>
</dbReference>
<evidence type="ECO:0000256" key="6">
    <source>
        <dbReference type="ARBA" id="ARBA00047899"/>
    </source>
</evidence>